<dbReference type="PANTHER" id="PTHR47041">
    <property type="entry name" value="SEC14 CYTOSOLIC FACTOR FAMILY PROTEIN / PHOSPHOGLYCERIDE TRANSFER FAMILY PROTEIN"/>
    <property type="match status" value="1"/>
</dbReference>
<dbReference type="Pfam" id="PF00650">
    <property type="entry name" value="CRAL_TRIO"/>
    <property type="match status" value="1"/>
</dbReference>
<keyword evidence="1" id="KW-1133">Transmembrane helix</keyword>
<dbReference type="InterPro" id="IPR036865">
    <property type="entry name" value="CRAL-TRIO_dom_sf"/>
</dbReference>
<sequence>MGDKTKSSTSSMTLGHNDIRGKKLAPRRSPLIASVPKALLQNTVAPLASLKQVKITRESSSQLFFFLLKIVALEVARRVSKRRFPLLWKGIQGLSLLKFPPFKWLQKWSPFRHLAKGAQEISTPVFCLSIATAFLGSSEEQECSIETQADHIPTSDSVAMEHIEVPARDSNHLEALESVKQGHILHLLKEELEKQGIALPDRINDDELERFYVAASGDVSLLMSLVKKTIRWREAYYFLTPQELDAWSNLVFWHGSDIQLRPCLVIRLGLACSYLQPDERPRFAQAVVSQVEYGVLNMLNSDDPRITVLMDCQGISTFKFPVQMMKSCCVLVQDHYPTRLASFYVVNLSPIVRVIAQAIIQVLKPVTREKLHILRDDYRSVLAACLESVPSFLGGNCTCSCCRRVCIDDGEDIVTNDESSLGEYNGDKDQGSFYENEIFQDHSCSQMLRAIIIAFLMVWISIAVLAGFYEPDQGIPT</sequence>
<organism evidence="3">
    <name type="scientific">Araucaria cunninghamii</name>
    <name type="common">Hoop pine</name>
    <name type="synonym">Moreton Bay pine</name>
    <dbReference type="NCBI Taxonomy" id="56994"/>
    <lineage>
        <taxon>Eukaryota</taxon>
        <taxon>Viridiplantae</taxon>
        <taxon>Streptophyta</taxon>
        <taxon>Embryophyta</taxon>
        <taxon>Tracheophyta</taxon>
        <taxon>Spermatophyta</taxon>
        <taxon>Pinopsida</taxon>
        <taxon>Pinidae</taxon>
        <taxon>Conifers II</taxon>
        <taxon>Araucariales</taxon>
        <taxon>Araucariaceae</taxon>
        <taxon>Araucaria</taxon>
    </lineage>
</organism>
<dbReference type="EMBL" id="GCKF01027088">
    <property type="protein sequence ID" value="JAG98253.1"/>
    <property type="molecule type" value="Transcribed_RNA"/>
</dbReference>
<keyword evidence="1" id="KW-0472">Membrane</keyword>
<evidence type="ECO:0000259" key="2">
    <source>
        <dbReference type="PROSITE" id="PS50191"/>
    </source>
</evidence>
<dbReference type="SMART" id="SM00516">
    <property type="entry name" value="SEC14"/>
    <property type="match status" value="1"/>
</dbReference>
<dbReference type="AlphaFoldDB" id="A0A0D6R7H5"/>
<reference evidence="3" key="1">
    <citation type="submission" date="2015-03" db="EMBL/GenBank/DDBJ databases">
        <title>A transcriptome of Araucaria cunninghamii, an australian fine timber species.</title>
        <authorList>
            <person name="Jing Yi C.J.Y."/>
            <person name="Yin San L.Y.S."/>
            <person name="Abdul Karim S.S."/>
            <person name="Wan Azmi N.N."/>
            <person name="Hercus R.R."/>
            <person name="Croft L.L."/>
        </authorList>
    </citation>
    <scope>NUCLEOTIDE SEQUENCE</scope>
    <source>
        <strain evidence="3">MI0301</strain>
        <tissue evidence="3">Leaf</tissue>
    </source>
</reference>
<evidence type="ECO:0000256" key="1">
    <source>
        <dbReference type="SAM" id="Phobius"/>
    </source>
</evidence>
<feature type="domain" description="CRAL-TRIO" evidence="2">
    <location>
        <begin position="253"/>
        <end position="401"/>
    </location>
</feature>
<name>A0A0D6R7H5_ARACU</name>
<dbReference type="InterPro" id="IPR001251">
    <property type="entry name" value="CRAL-TRIO_dom"/>
</dbReference>
<feature type="transmembrane region" description="Helical" evidence="1">
    <location>
        <begin position="447"/>
        <end position="469"/>
    </location>
</feature>
<evidence type="ECO:0000313" key="3">
    <source>
        <dbReference type="EMBL" id="JAG98253.1"/>
    </source>
</evidence>
<dbReference type="SUPFAM" id="SSF52087">
    <property type="entry name" value="CRAL/TRIO domain"/>
    <property type="match status" value="1"/>
</dbReference>
<keyword evidence="1" id="KW-0812">Transmembrane</keyword>
<dbReference type="CDD" id="cd00170">
    <property type="entry name" value="SEC14"/>
    <property type="match status" value="1"/>
</dbReference>
<dbReference type="PANTHER" id="PTHR47041:SF2">
    <property type="entry name" value="SEC14 CYTOSOLIC FACTOR FAMILY PROTEIN _ PHOSPHOGLYCERIDE TRANSFER FAMILY PROTEIN"/>
    <property type="match status" value="1"/>
</dbReference>
<protein>
    <recommendedName>
        <fullName evidence="2">CRAL-TRIO domain-containing protein</fullName>
    </recommendedName>
</protein>
<dbReference type="PROSITE" id="PS50191">
    <property type="entry name" value="CRAL_TRIO"/>
    <property type="match status" value="1"/>
</dbReference>
<proteinExistence type="predicted"/>
<accession>A0A0D6R7H5</accession>
<dbReference type="Gene3D" id="3.40.525.10">
    <property type="entry name" value="CRAL-TRIO lipid binding domain"/>
    <property type="match status" value="1"/>
</dbReference>